<dbReference type="STRING" id="889378.Spiaf_1309"/>
<name>H9UIP1_SPIAZ</name>
<organism evidence="7 8">
    <name type="scientific">Spirochaeta africana (strain ATCC 700263 / DSM 8902 / Z-7692)</name>
    <dbReference type="NCBI Taxonomy" id="889378"/>
    <lineage>
        <taxon>Bacteria</taxon>
        <taxon>Pseudomonadati</taxon>
        <taxon>Spirochaetota</taxon>
        <taxon>Spirochaetia</taxon>
        <taxon>Spirochaetales</taxon>
        <taxon>Spirochaetaceae</taxon>
        <taxon>Spirochaeta</taxon>
    </lineage>
</organism>
<feature type="binding site" evidence="5">
    <location>
        <position position="205"/>
    </location>
    <ligand>
        <name>Zn(2+)</name>
        <dbReference type="ChEBI" id="CHEBI:29105"/>
    </ligand>
</feature>
<keyword evidence="4 6" id="KW-0472">Membrane</keyword>
<evidence type="ECO:0000256" key="1">
    <source>
        <dbReference type="ARBA" id="ARBA00004141"/>
    </source>
</evidence>
<feature type="binding site" evidence="5">
    <location>
        <position position="85"/>
    </location>
    <ligand>
        <name>Zn(2+)</name>
        <dbReference type="ChEBI" id="CHEBI:29105"/>
    </ligand>
</feature>
<dbReference type="Pfam" id="PF03006">
    <property type="entry name" value="HlyIII"/>
    <property type="match status" value="1"/>
</dbReference>
<evidence type="ECO:0000256" key="2">
    <source>
        <dbReference type="ARBA" id="ARBA00022692"/>
    </source>
</evidence>
<sequence>MISHMTKRERFRTWFMEHITLHEHEDDKTELANGLTHLFGAGLSLVALAAIIIKTVPQDDPTMAFAGIIFGLTMLLLYFSSSMYHLVSGPLVKRIMRIMDHSTIYMLIAGTYTPVMLYVGNRPATIVLIAVWSLTVIGIAFTLLFWGRYGALHVVFYIAMGWMIVFIWDSLQGIPTEFLYWAIAGGVTYTAGTLVYAAKQIPYYHAIWHLFVVGGSASFFIGIYQHLL</sequence>
<evidence type="ECO:0000313" key="7">
    <source>
        <dbReference type="EMBL" id="AFG37384.1"/>
    </source>
</evidence>
<dbReference type="Proteomes" id="UP000007383">
    <property type="component" value="Chromosome"/>
</dbReference>
<feature type="transmembrane region" description="Helical" evidence="6">
    <location>
        <begin position="178"/>
        <end position="198"/>
    </location>
</feature>
<feature type="transmembrane region" description="Helical" evidence="6">
    <location>
        <begin position="154"/>
        <end position="172"/>
    </location>
</feature>
<evidence type="ECO:0000256" key="5">
    <source>
        <dbReference type="PIRSR" id="PIRSR604254-1"/>
    </source>
</evidence>
<keyword evidence="5" id="KW-0862">Zinc</keyword>
<gene>
    <name evidence="7" type="ordered locus">Spiaf_1309</name>
</gene>
<feature type="transmembrane region" description="Helical" evidence="6">
    <location>
        <begin position="126"/>
        <end position="147"/>
    </location>
</feature>
<feature type="transmembrane region" description="Helical" evidence="6">
    <location>
        <begin position="38"/>
        <end position="56"/>
    </location>
</feature>
<keyword evidence="8" id="KW-1185">Reference proteome</keyword>
<keyword evidence="5" id="KW-0479">Metal-binding</keyword>
<feature type="binding site" evidence="5">
    <location>
        <position position="209"/>
    </location>
    <ligand>
        <name>Zn(2+)</name>
        <dbReference type="ChEBI" id="CHEBI:29105"/>
    </ligand>
</feature>
<proteinExistence type="predicted"/>
<keyword evidence="2 6" id="KW-0812">Transmembrane</keyword>
<dbReference type="PATRIC" id="fig|889378.3.peg.1313"/>
<dbReference type="eggNOG" id="COG1272">
    <property type="taxonomic scope" value="Bacteria"/>
</dbReference>
<evidence type="ECO:0000313" key="8">
    <source>
        <dbReference type="Proteomes" id="UP000007383"/>
    </source>
</evidence>
<dbReference type="HOGENOM" id="CLU_051078_1_0_12"/>
<feature type="transmembrane region" description="Helical" evidence="6">
    <location>
        <begin position="102"/>
        <end position="120"/>
    </location>
</feature>
<accession>H9UIP1</accession>
<evidence type="ECO:0000256" key="6">
    <source>
        <dbReference type="SAM" id="Phobius"/>
    </source>
</evidence>
<dbReference type="AlphaFoldDB" id="H9UIP1"/>
<protein>
    <submittedName>
        <fullName evidence="7">Putative membrane protein, hemolysin III</fullName>
    </submittedName>
</protein>
<dbReference type="EMBL" id="CP003282">
    <property type="protein sequence ID" value="AFG37384.1"/>
    <property type="molecule type" value="Genomic_DNA"/>
</dbReference>
<comment type="subcellular location">
    <subcellularLocation>
        <location evidence="1">Membrane</location>
        <topology evidence="1">Multi-pass membrane protein</topology>
    </subcellularLocation>
</comment>
<dbReference type="KEGG" id="sfc:Spiaf_1309"/>
<feature type="transmembrane region" description="Helical" evidence="6">
    <location>
        <begin position="207"/>
        <end position="227"/>
    </location>
</feature>
<evidence type="ECO:0000256" key="3">
    <source>
        <dbReference type="ARBA" id="ARBA00022989"/>
    </source>
</evidence>
<evidence type="ECO:0000256" key="4">
    <source>
        <dbReference type="ARBA" id="ARBA00023136"/>
    </source>
</evidence>
<dbReference type="GO" id="GO:0016020">
    <property type="term" value="C:membrane"/>
    <property type="evidence" value="ECO:0007669"/>
    <property type="project" value="UniProtKB-SubCell"/>
</dbReference>
<keyword evidence="3 6" id="KW-1133">Transmembrane helix</keyword>
<dbReference type="InterPro" id="IPR004254">
    <property type="entry name" value="AdipoR/HlyIII-related"/>
</dbReference>
<reference evidence="8" key="1">
    <citation type="journal article" date="2013" name="Stand. Genomic Sci.">
        <title>Complete genome sequence of the halophilic bacterium Spirochaeta africana type strain (Z-7692(T)) from the alkaline Lake Magadi in the East African Rift.</title>
        <authorList>
            <person name="Liolos K."/>
            <person name="Abt B."/>
            <person name="Scheuner C."/>
            <person name="Teshima H."/>
            <person name="Held B."/>
            <person name="Lapidus A."/>
            <person name="Nolan M."/>
            <person name="Lucas S."/>
            <person name="Deshpande S."/>
            <person name="Cheng J.F."/>
            <person name="Tapia R."/>
            <person name="Goodwin L.A."/>
            <person name="Pitluck S."/>
            <person name="Pagani I."/>
            <person name="Ivanova N."/>
            <person name="Mavromatis K."/>
            <person name="Mikhailova N."/>
            <person name="Huntemann M."/>
            <person name="Pati A."/>
            <person name="Chen A."/>
            <person name="Palaniappan K."/>
            <person name="Land M."/>
            <person name="Rohde M."/>
            <person name="Tindall B.J."/>
            <person name="Detter J.C."/>
            <person name="Goker M."/>
            <person name="Bristow J."/>
            <person name="Eisen J.A."/>
            <person name="Markowitz V."/>
            <person name="Hugenholtz P."/>
            <person name="Woyke T."/>
            <person name="Klenk H.P."/>
            <person name="Kyrpides N.C."/>
        </authorList>
    </citation>
    <scope>NUCLEOTIDE SEQUENCE</scope>
    <source>
        <strain evidence="8">ATCC 700263 / DSM 8902 / Z-7692</strain>
    </source>
</reference>
<dbReference type="GO" id="GO:0046872">
    <property type="term" value="F:metal ion binding"/>
    <property type="evidence" value="ECO:0007669"/>
    <property type="project" value="UniProtKB-KW"/>
</dbReference>
<feature type="transmembrane region" description="Helical" evidence="6">
    <location>
        <begin position="62"/>
        <end position="81"/>
    </location>
</feature>
<dbReference type="OrthoDB" id="9813689at2"/>
<dbReference type="PANTHER" id="PTHR20855">
    <property type="entry name" value="ADIPOR/PROGESTIN RECEPTOR-RELATED"/>
    <property type="match status" value="1"/>
</dbReference>
<dbReference type="PANTHER" id="PTHR20855:SF3">
    <property type="entry name" value="LD03007P"/>
    <property type="match status" value="1"/>
</dbReference>